<evidence type="ECO:0000313" key="2">
    <source>
        <dbReference type="Proteomes" id="UP000305674"/>
    </source>
</evidence>
<reference evidence="1 2" key="1">
    <citation type="submission" date="2019-04" db="EMBL/GenBank/DDBJ databases">
        <authorList>
            <person name="Hwang J.C."/>
        </authorList>
    </citation>
    <scope>NUCLEOTIDE SEQUENCE [LARGE SCALE GENOMIC DNA]</scope>
    <source>
        <strain evidence="1 2">IMCC35001</strain>
    </source>
</reference>
<sequence length="187" mass="21384">MAVKKLDTTSLANETNSEYEAKQSIQSMLDYSLDRVIEESNKIKASIESESDIMSKCWLEQKADILDRCHKYKVVDVKAMHFIWMALGVVNIQEEAFKLEIISGSFPFYPVFQYEAEDLSNVSKTAVLTYEILQGEDDLAIYDWFTSHNTLLGFTPADWLNTPKYRTDILEAARYFVSASNAVSMEC</sequence>
<dbReference type="AlphaFoldDB" id="A0A4U1B6Y0"/>
<protein>
    <submittedName>
        <fullName evidence="1">Uncharacterized protein</fullName>
    </submittedName>
</protein>
<proteinExistence type="predicted"/>
<dbReference type="RefSeq" id="WP_136854686.1">
    <property type="nucleotide sequence ID" value="NZ_SWCI01000023.1"/>
</dbReference>
<organism evidence="1 2">
    <name type="scientific">Ferrimonas sediminicola</name>
    <dbReference type="NCBI Taxonomy" id="2569538"/>
    <lineage>
        <taxon>Bacteria</taxon>
        <taxon>Pseudomonadati</taxon>
        <taxon>Pseudomonadota</taxon>
        <taxon>Gammaproteobacteria</taxon>
        <taxon>Alteromonadales</taxon>
        <taxon>Ferrimonadaceae</taxon>
        <taxon>Ferrimonas</taxon>
    </lineage>
</organism>
<evidence type="ECO:0000313" key="1">
    <source>
        <dbReference type="EMBL" id="TKB46215.1"/>
    </source>
</evidence>
<accession>A0A4U1B6Y0</accession>
<keyword evidence="2" id="KW-1185">Reference proteome</keyword>
<gene>
    <name evidence="1" type="ORF">FCL40_18140</name>
</gene>
<dbReference type="OrthoDB" id="3784042at2"/>
<name>A0A4U1B6Y0_9GAMM</name>
<comment type="caution">
    <text evidence="1">The sequence shown here is derived from an EMBL/GenBank/DDBJ whole genome shotgun (WGS) entry which is preliminary data.</text>
</comment>
<dbReference type="EMBL" id="SWCI01000023">
    <property type="protein sequence ID" value="TKB46215.1"/>
    <property type="molecule type" value="Genomic_DNA"/>
</dbReference>
<dbReference type="Proteomes" id="UP000305674">
    <property type="component" value="Unassembled WGS sequence"/>
</dbReference>